<dbReference type="PATRIC" id="fig|651182.5.peg.4489"/>
<feature type="transmembrane region" description="Helical" evidence="6">
    <location>
        <begin position="261"/>
        <end position="280"/>
    </location>
</feature>
<evidence type="ECO:0000256" key="1">
    <source>
        <dbReference type="ARBA" id="ARBA00004141"/>
    </source>
</evidence>
<dbReference type="SUPFAM" id="SSF103481">
    <property type="entry name" value="Multidrug resistance efflux transporter EmrE"/>
    <property type="match status" value="2"/>
</dbReference>
<feature type="transmembrane region" description="Helical" evidence="6">
    <location>
        <begin position="230"/>
        <end position="249"/>
    </location>
</feature>
<evidence type="ECO:0000256" key="2">
    <source>
        <dbReference type="ARBA" id="ARBA00007362"/>
    </source>
</evidence>
<gene>
    <name evidence="8" type="ordered locus">TOL2_C38070</name>
</gene>
<feature type="transmembrane region" description="Helical" evidence="6">
    <location>
        <begin position="199"/>
        <end position="218"/>
    </location>
</feature>
<dbReference type="InterPro" id="IPR050638">
    <property type="entry name" value="AA-Vitamin_Transporters"/>
</dbReference>
<dbReference type="STRING" id="651182.TOL2_C38070"/>
<keyword evidence="3 6" id="KW-0812">Transmembrane</keyword>
<dbReference type="Pfam" id="PF00892">
    <property type="entry name" value="EamA"/>
    <property type="match status" value="2"/>
</dbReference>
<feature type="transmembrane region" description="Helical" evidence="6">
    <location>
        <begin position="52"/>
        <end position="71"/>
    </location>
</feature>
<evidence type="ECO:0000256" key="5">
    <source>
        <dbReference type="ARBA" id="ARBA00023136"/>
    </source>
</evidence>
<feature type="transmembrane region" description="Helical" evidence="6">
    <location>
        <begin position="110"/>
        <end position="132"/>
    </location>
</feature>
<sequence length="310" mass="33834">MLSRKNRKSFKSIMTPRSEFSSGTTASIIVLCIIFGGNPVAIKLSLAGFGPFTNAGIRFAIAAAVVFLWAVFTRQPLKIKKNLWVSTFAVGMILTTQMSLFYFGMSKTNASHGVLIANLLPFIVLVLSHFFIPGENITPQKIIGMLMGFFGVFLILTDKEGLSSGCQTGDLIVLAAVFMWACRIIFTKRVIQDFEPFHLVIYPFIFAAPIFLAGGIFLDPNMIIRLDRTILGALLYQSVVIASLGFVAWNTLLKKHGASSLHSFIFVMPIAGVCFGWLILGEPLTVHLLSALALVTAGLLVFHLKLPATA</sequence>
<evidence type="ECO:0000313" key="8">
    <source>
        <dbReference type="EMBL" id="CCK81963.1"/>
    </source>
</evidence>
<dbReference type="PANTHER" id="PTHR32322:SF2">
    <property type="entry name" value="EAMA DOMAIN-CONTAINING PROTEIN"/>
    <property type="match status" value="1"/>
</dbReference>
<dbReference type="Gene3D" id="1.10.3730.20">
    <property type="match status" value="1"/>
</dbReference>
<dbReference type="HOGENOM" id="CLU_033863_12_1_7"/>
<dbReference type="Proteomes" id="UP000007347">
    <property type="component" value="Chromosome"/>
</dbReference>
<comment type="subcellular location">
    <subcellularLocation>
        <location evidence="1">Membrane</location>
        <topology evidence="1">Multi-pass membrane protein</topology>
    </subcellularLocation>
</comment>
<evidence type="ECO:0000313" key="9">
    <source>
        <dbReference type="Proteomes" id="UP000007347"/>
    </source>
</evidence>
<evidence type="ECO:0000256" key="6">
    <source>
        <dbReference type="SAM" id="Phobius"/>
    </source>
</evidence>
<evidence type="ECO:0000259" key="7">
    <source>
        <dbReference type="Pfam" id="PF00892"/>
    </source>
</evidence>
<feature type="transmembrane region" description="Helical" evidence="6">
    <location>
        <begin position="168"/>
        <end position="187"/>
    </location>
</feature>
<protein>
    <submittedName>
        <fullName evidence="8">Conserved uncharacterized membrane protein, DUF6</fullName>
    </submittedName>
</protein>
<dbReference type="InterPro" id="IPR037185">
    <property type="entry name" value="EmrE-like"/>
</dbReference>
<accession>K0NPA6</accession>
<evidence type="ECO:0000256" key="3">
    <source>
        <dbReference type="ARBA" id="ARBA00022692"/>
    </source>
</evidence>
<organism evidence="8 9">
    <name type="scientific">Desulfobacula toluolica (strain DSM 7467 / Tol2)</name>
    <dbReference type="NCBI Taxonomy" id="651182"/>
    <lineage>
        <taxon>Bacteria</taxon>
        <taxon>Pseudomonadati</taxon>
        <taxon>Thermodesulfobacteriota</taxon>
        <taxon>Desulfobacteria</taxon>
        <taxon>Desulfobacterales</taxon>
        <taxon>Desulfobacteraceae</taxon>
        <taxon>Desulfobacula</taxon>
    </lineage>
</organism>
<dbReference type="KEGG" id="dto:TOL2_C38070"/>
<feature type="domain" description="EamA" evidence="7">
    <location>
        <begin position="28"/>
        <end position="157"/>
    </location>
</feature>
<dbReference type="InterPro" id="IPR000620">
    <property type="entry name" value="EamA_dom"/>
</dbReference>
<evidence type="ECO:0000256" key="4">
    <source>
        <dbReference type="ARBA" id="ARBA00022989"/>
    </source>
</evidence>
<comment type="similarity">
    <text evidence="2">Belongs to the EamA transporter family.</text>
</comment>
<feature type="domain" description="EamA" evidence="7">
    <location>
        <begin position="168"/>
        <end position="301"/>
    </location>
</feature>
<dbReference type="EMBL" id="FO203503">
    <property type="protein sequence ID" value="CCK81963.1"/>
    <property type="molecule type" value="Genomic_DNA"/>
</dbReference>
<keyword evidence="4 6" id="KW-1133">Transmembrane helix</keyword>
<dbReference type="AlphaFoldDB" id="K0NPA6"/>
<feature type="transmembrane region" description="Helical" evidence="6">
    <location>
        <begin position="286"/>
        <end position="304"/>
    </location>
</feature>
<dbReference type="PANTHER" id="PTHR32322">
    <property type="entry name" value="INNER MEMBRANE TRANSPORTER"/>
    <property type="match status" value="1"/>
</dbReference>
<proteinExistence type="inferred from homology"/>
<name>K0NPA6_DESTT</name>
<keyword evidence="9" id="KW-1185">Reference proteome</keyword>
<keyword evidence="5 6" id="KW-0472">Membrane</keyword>
<feature type="transmembrane region" description="Helical" evidence="6">
    <location>
        <begin position="83"/>
        <end position="104"/>
    </location>
</feature>
<feature type="transmembrane region" description="Helical" evidence="6">
    <location>
        <begin position="20"/>
        <end position="40"/>
    </location>
</feature>
<feature type="transmembrane region" description="Helical" evidence="6">
    <location>
        <begin position="139"/>
        <end position="156"/>
    </location>
</feature>
<dbReference type="GO" id="GO:0016020">
    <property type="term" value="C:membrane"/>
    <property type="evidence" value="ECO:0007669"/>
    <property type="project" value="UniProtKB-SubCell"/>
</dbReference>
<reference evidence="8 9" key="1">
    <citation type="journal article" date="2013" name="Environ. Microbiol.">
        <title>Complete genome, catabolic sub-proteomes and key-metabolites of Desulfobacula toluolica Tol2, a marine, aromatic compound-degrading, sulfate-reducing bacterium.</title>
        <authorList>
            <person name="Wohlbrand L."/>
            <person name="Jacob J.H."/>
            <person name="Kube M."/>
            <person name="Mussmann M."/>
            <person name="Jarling R."/>
            <person name="Beck A."/>
            <person name="Amann R."/>
            <person name="Wilkes H."/>
            <person name="Reinhardt R."/>
            <person name="Rabus R."/>
        </authorList>
    </citation>
    <scope>NUCLEOTIDE SEQUENCE [LARGE SCALE GENOMIC DNA]</scope>
    <source>
        <strain evidence="9">DSM 7467 / Tol2</strain>
    </source>
</reference>